<protein>
    <submittedName>
        <fullName evidence="1">Uncharacterized protein</fullName>
    </submittedName>
</protein>
<name>A0A939NGS9_STAXY</name>
<comment type="caution">
    <text evidence="1">The sequence shown here is derived from an EMBL/GenBank/DDBJ whole genome shotgun (WGS) entry which is preliminary data.</text>
</comment>
<dbReference type="AlphaFoldDB" id="A0A939NGS9"/>
<sequence>MPEIKVGNLEYVAPRNDMEAMVVDIFSATLNVERVSIFDNFLKLVDIH</sequence>
<accession>A0A939NGS9</accession>
<evidence type="ECO:0000313" key="1">
    <source>
        <dbReference type="EMBL" id="MBO1919828.1"/>
    </source>
</evidence>
<dbReference type="InterPro" id="IPR036736">
    <property type="entry name" value="ACP-like_sf"/>
</dbReference>
<gene>
    <name evidence="1" type="ORF">J4710_02750</name>
</gene>
<dbReference type="EMBL" id="JAGETT010000010">
    <property type="protein sequence ID" value="MBO1919828.1"/>
    <property type="molecule type" value="Genomic_DNA"/>
</dbReference>
<proteinExistence type="predicted"/>
<reference evidence="1" key="1">
    <citation type="submission" date="2021-03" db="EMBL/GenBank/DDBJ databases">
        <title>Molecular epidemiology and mechanisms of colistin and carbapenem resistance in Enterobacteriaceae from clinical isolates, the environment and porcine samples in Pretoria, South Africa.</title>
        <authorList>
            <person name="Bogoshi D."/>
            <person name="Mbelle N.M."/>
            <person name="Naidoo V."/>
            <person name="Osei Sekyere J."/>
        </authorList>
    </citation>
    <scope>NUCLEOTIDE SEQUENCE</scope>
    <source>
        <strain evidence="1">ESB009</strain>
    </source>
</reference>
<dbReference type="Gene3D" id="1.10.1200.10">
    <property type="entry name" value="ACP-like"/>
    <property type="match status" value="1"/>
</dbReference>
<organism evidence="1">
    <name type="scientific">Staphylococcus xylosus</name>
    <dbReference type="NCBI Taxonomy" id="1288"/>
    <lineage>
        <taxon>Bacteria</taxon>
        <taxon>Bacillati</taxon>
        <taxon>Bacillota</taxon>
        <taxon>Bacilli</taxon>
        <taxon>Bacillales</taxon>
        <taxon>Staphylococcaceae</taxon>
        <taxon>Staphylococcus</taxon>
    </lineage>
</organism>